<name>A0A4Z2FKC5_9TELE</name>
<proteinExistence type="predicted"/>
<organism evidence="2 3">
    <name type="scientific">Liparis tanakae</name>
    <name type="common">Tanaka's snailfish</name>
    <dbReference type="NCBI Taxonomy" id="230148"/>
    <lineage>
        <taxon>Eukaryota</taxon>
        <taxon>Metazoa</taxon>
        <taxon>Chordata</taxon>
        <taxon>Craniata</taxon>
        <taxon>Vertebrata</taxon>
        <taxon>Euteleostomi</taxon>
        <taxon>Actinopterygii</taxon>
        <taxon>Neopterygii</taxon>
        <taxon>Teleostei</taxon>
        <taxon>Neoteleostei</taxon>
        <taxon>Acanthomorphata</taxon>
        <taxon>Eupercaria</taxon>
        <taxon>Perciformes</taxon>
        <taxon>Cottioidei</taxon>
        <taxon>Cottales</taxon>
        <taxon>Liparidae</taxon>
        <taxon>Liparis</taxon>
    </lineage>
</organism>
<evidence type="ECO:0000313" key="2">
    <source>
        <dbReference type="EMBL" id="TNN41425.1"/>
    </source>
</evidence>
<evidence type="ECO:0000256" key="1">
    <source>
        <dbReference type="SAM" id="MobiDB-lite"/>
    </source>
</evidence>
<sequence>MKHIKNADASQKSNYPPQPMNQMKELDRFSIFYHLHLSNLCVRYSVPAETARVCSECHRCARIRPNESYGEKRSDASRQHVIAHRLGSRFAIDAVDGNVEHVHEGTTRKVVYAIDSRPRVCCAFH</sequence>
<reference evidence="2 3" key="1">
    <citation type="submission" date="2019-03" db="EMBL/GenBank/DDBJ databases">
        <title>First draft genome of Liparis tanakae, snailfish: a comprehensive survey of snailfish specific genes.</title>
        <authorList>
            <person name="Kim W."/>
            <person name="Song I."/>
            <person name="Jeong J.-H."/>
            <person name="Kim D."/>
            <person name="Kim S."/>
            <person name="Ryu S."/>
            <person name="Song J.Y."/>
            <person name="Lee S.K."/>
        </authorList>
    </citation>
    <scope>NUCLEOTIDE SEQUENCE [LARGE SCALE GENOMIC DNA]</scope>
    <source>
        <tissue evidence="2">Muscle</tissue>
    </source>
</reference>
<protein>
    <submittedName>
        <fullName evidence="2">Uncharacterized protein</fullName>
    </submittedName>
</protein>
<dbReference type="EMBL" id="SRLO01001109">
    <property type="protein sequence ID" value="TNN41425.1"/>
    <property type="molecule type" value="Genomic_DNA"/>
</dbReference>
<keyword evidence="3" id="KW-1185">Reference proteome</keyword>
<evidence type="ECO:0000313" key="3">
    <source>
        <dbReference type="Proteomes" id="UP000314294"/>
    </source>
</evidence>
<dbReference type="Proteomes" id="UP000314294">
    <property type="component" value="Unassembled WGS sequence"/>
</dbReference>
<gene>
    <name evidence="2" type="ORF">EYF80_048410</name>
</gene>
<accession>A0A4Z2FKC5</accession>
<comment type="caution">
    <text evidence="2">The sequence shown here is derived from an EMBL/GenBank/DDBJ whole genome shotgun (WGS) entry which is preliminary data.</text>
</comment>
<dbReference type="AlphaFoldDB" id="A0A4Z2FKC5"/>
<feature type="region of interest" description="Disordered" evidence="1">
    <location>
        <begin position="1"/>
        <end position="20"/>
    </location>
</feature>